<name>A0AAV4TYY9_CAEEX</name>
<proteinExistence type="predicted"/>
<evidence type="ECO:0000313" key="3">
    <source>
        <dbReference type="Proteomes" id="UP001054945"/>
    </source>
</evidence>
<dbReference type="Proteomes" id="UP001054945">
    <property type="component" value="Unassembled WGS sequence"/>
</dbReference>
<sequence>MTTVHIDAPGSIFRVLNPLVPYLLSLVTSPGGQVGGVKQGFVYYASAEVTFTVFIYFNEAGFCLLYISRS</sequence>
<dbReference type="AlphaFoldDB" id="A0AAV4TYY9"/>
<reference evidence="2 3" key="1">
    <citation type="submission" date="2021-06" db="EMBL/GenBank/DDBJ databases">
        <title>Caerostris extrusa draft genome.</title>
        <authorList>
            <person name="Kono N."/>
            <person name="Arakawa K."/>
        </authorList>
    </citation>
    <scope>NUCLEOTIDE SEQUENCE [LARGE SCALE GENOMIC DNA]</scope>
</reference>
<keyword evidence="1" id="KW-0472">Membrane</keyword>
<protein>
    <submittedName>
        <fullName evidence="2">Uncharacterized protein</fullName>
    </submittedName>
</protein>
<keyword evidence="1" id="KW-0812">Transmembrane</keyword>
<dbReference type="EMBL" id="BPLR01012006">
    <property type="protein sequence ID" value="GIY50662.1"/>
    <property type="molecule type" value="Genomic_DNA"/>
</dbReference>
<keyword evidence="1" id="KW-1133">Transmembrane helix</keyword>
<comment type="caution">
    <text evidence="2">The sequence shown here is derived from an EMBL/GenBank/DDBJ whole genome shotgun (WGS) entry which is preliminary data.</text>
</comment>
<feature type="transmembrane region" description="Helical" evidence="1">
    <location>
        <begin position="41"/>
        <end position="67"/>
    </location>
</feature>
<accession>A0AAV4TYY9</accession>
<evidence type="ECO:0000256" key="1">
    <source>
        <dbReference type="SAM" id="Phobius"/>
    </source>
</evidence>
<keyword evidence="3" id="KW-1185">Reference proteome</keyword>
<evidence type="ECO:0000313" key="2">
    <source>
        <dbReference type="EMBL" id="GIY50662.1"/>
    </source>
</evidence>
<gene>
    <name evidence="2" type="ORF">CEXT_439321</name>
</gene>
<organism evidence="2 3">
    <name type="scientific">Caerostris extrusa</name>
    <name type="common">Bark spider</name>
    <name type="synonym">Caerostris bankana</name>
    <dbReference type="NCBI Taxonomy" id="172846"/>
    <lineage>
        <taxon>Eukaryota</taxon>
        <taxon>Metazoa</taxon>
        <taxon>Ecdysozoa</taxon>
        <taxon>Arthropoda</taxon>
        <taxon>Chelicerata</taxon>
        <taxon>Arachnida</taxon>
        <taxon>Araneae</taxon>
        <taxon>Araneomorphae</taxon>
        <taxon>Entelegynae</taxon>
        <taxon>Araneoidea</taxon>
        <taxon>Araneidae</taxon>
        <taxon>Caerostris</taxon>
    </lineage>
</organism>